<evidence type="ECO:0000313" key="3">
    <source>
        <dbReference type="Proteomes" id="UP000595278"/>
    </source>
</evidence>
<dbReference type="Proteomes" id="UP000595278">
    <property type="component" value="Chromosome"/>
</dbReference>
<keyword evidence="3" id="KW-1185">Reference proteome</keyword>
<dbReference type="InterPro" id="IPR037026">
    <property type="entry name" value="Vgr_OB-fold_dom_sf"/>
</dbReference>
<gene>
    <name evidence="2" type="ORF">JHT90_06810</name>
</gene>
<dbReference type="Pfam" id="PF18352">
    <property type="entry name" value="Gp138_N"/>
    <property type="match status" value="1"/>
</dbReference>
<protein>
    <recommendedName>
        <fullName evidence="1">Phage protein Gp138 N-terminal domain-containing protein</fullName>
    </recommendedName>
</protein>
<accession>A0A974NHZ8</accession>
<organism evidence="2 3">
    <name type="scientific">Entomomonas asaccharolytica</name>
    <dbReference type="NCBI Taxonomy" id="2785331"/>
    <lineage>
        <taxon>Bacteria</taxon>
        <taxon>Pseudomonadati</taxon>
        <taxon>Pseudomonadota</taxon>
        <taxon>Gammaproteobacteria</taxon>
        <taxon>Pseudomonadales</taxon>
        <taxon>Pseudomonadaceae</taxon>
        <taxon>Entomomonas</taxon>
    </lineage>
</organism>
<proteinExistence type="predicted"/>
<dbReference type="Gene3D" id="2.40.50.230">
    <property type="entry name" value="Gp5 N-terminal domain"/>
    <property type="match status" value="1"/>
</dbReference>
<feature type="domain" description="Phage protein Gp138 N-terminal" evidence="1">
    <location>
        <begin position="30"/>
        <end position="127"/>
    </location>
</feature>
<dbReference type="InterPro" id="IPR041599">
    <property type="entry name" value="Gp138_N"/>
</dbReference>
<evidence type="ECO:0000313" key="2">
    <source>
        <dbReference type="EMBL" id="QQP86950.1"/>
    </source>
</evidence>
<dbReference type="AlphaFoldDB" id="A0A974NHZ8"/>
<dbReference type="EMBL" id="CP067393">
    <property type="protein sequence ID" value="QQP86950.1"/>
    <property type="molecule type" value="Genomic_DNA"/>
</dbReference>
<dbReference type="RefSeq" id="WP_201095464.1">
    <property type="nucleotide sequence ID" value="NZ_CP067393.1"/>
</dbReference>
<dbReference type="KEGG" id="eaz:JHT90_06810"/>
<reference evidence="2 3" key="1">
    <citation type="submission" date="2021-01" db="EMBL/GenBank/DDBJ databases">
        <title>Entomomonas sp. F2A isolated from a house cricket (Acheta domesticus).</title>
        <authorList>
            <person name="Spergser J."/>
            <person name="Busse H.-J."/>
        </authorList>
    </citation>
    <scope>NUCLEOTIDE SEQUENCE [LARGE SCALE GENOMIC DNA]</scope>
    <source>
        <strain evidence="2 3">F2A</strain>
    </source>
</reference>
<sequence length="184" mass="20386">MSNYSWDNPSANSQMASATDEALLKVNTIMPARIIEFDDKSQLAKVQPLIDRVMKDGTTQPYPVLASVPVEFPSGGGFTLTFPIKAGDDCELSINQRCIDGYLETGEQRPPEEYRIFHLSDAVARVGIRPKTRPIENFATDGVELRNEAGTAYFRINDKGELVIKAAVIRMVGEVTNEDEEDES</sequence>
<name>A0A974NHZ8_9GAMM</name>
<evidence type="ECO:0000259" key="1">
    <source>
        <dbReference type="Pfam" id="PF18352"/>
    </source>
</evidence>